<organism evidence="1">
    <name type="scientific">marine sediment metagenome</name>
    <dbReference type="NCBI Taxonomy" id="412755"/>
    <lineage>
        <taxon>unclassified sequences</taxon>
        <taxon>metagenomes</taxon>
        <taxon>ecological metagenomes</taxon>
    </lineage>
</organism>
<sequence length="32" mass="3550">MNLYECTCQCGCHHSTDDYVCTSCKLGSCKSE</sequence>
<gene>
    <name evidence="1" type="ORF">LCGC14_1363090</name>
</gene>
<comment type="caution">
    <text evidence="1">The sequence shown here is derived from an EMBL/GenBank/DDBJ whole genome shotgun (WGS) entry which is preliminary data.</text>
</comment>
<evidence type="ECO:0008006" key="2">
    <source>
        <dbReference type="Google" id="ProtNLM"/>
    </source>
</evidence>
<dbReference type="EMBL" id="LAZR01008539">
    <property type="protein sequence ID" value="KKM78120.1"/>
    <property type="molecule type" value="Genomic_DNA"/>
</dbReference>
<evidence type="ECO:0000313" key="1">
    <source>
        <dbReference type="EMBL" id="KKM78120.1"/>
    </source>
</evidence>
<dbReference type="AlphaFoldDB" id="A0A0F9MMP8"/>
<name>A0A0F9MMP8_9ZZZZ</name>
<proteinExistence type="predicted"/>
<reference evidence="1" key="1">
    <citation type="journal article" date="2015" name="Nature">
        <title>Complex archaea that bridge the gap between prokaryotes and eukaryotes.</title>
        <authorList>
            <person name="Spang A."/>
            <person name="Saw J.H."/>
            <person name="Jorgensen S.L."/>
            <person name="Zaremba-Niedzwiedzka K."/>
            <person name="Martijn J."/>
            <person name="Lind A.E."/>
            <person name="van Eijk R."/>
            <person name="Schleper C."/>
            <person name="Guy L."/>
            <person name="Ettema T.J."/>
        </authorList>
    </citation>
    <scope>NUCLEOTIDE SEQUENCE</scope>
</reference>
<protein>
    <recommendedName>
        <fullName evidence="2">Metallothionein</fullName>
    </recommendedName>
</protein>
<accession>A0A0F9MMP8</accession>